<dbReference type="SMART" id="SM00216">
    <property type="entry name" value="VWD"/>
    <property type="match status" value="1"/>
</dbReference>
<evidence type="ECO:0000313" key="3">
    <source>
        <dbReference type="EMBL" id="MBT9314844.1"/>
    </source>
</evidence>
<dbReference type="EMBL" id="JADOES010000007">
    <property type="protein sequence ID" value="MBT9314844.1"/>
    <property type="molecule type" value="Genomic_DNA"/>
</dbReference>
<sequence>MTILTPKSLRRCLGLFLAGLLTSLMVTAQPVAAQTNFCENRSVPSNVVQGRSYGDPHFNTFDSFNYSLQKVGEFLLAKDTTGDYEVQSRQAQVPNRSNLSLNTAVAMRVCDHRVGMYVQDSPDGRSLMWVDGVPIDFADNAFALPNGGEIQRQNDRHYTVIWPSGDQVALKIITVSGARFINIMPIVSRDRRNQMAGLLGNYNGNPDDDLMSRDGTVMPARSTYSIAANTLNRALPAAIPVYELETAYFDQLYKQFGDSWRITQSESLFDYPAGLTTASFTNRGFPDQYLTLNGVSDADLEAAIAECEAAGVPEDQMDGCVFDVAATGNSSFANAAANAVANVVVDRLTDRIIDEVDDVIPLPGGIRLPF</sequence>
<keyword evidence="4" id="KW-1185">Reference proteome</keyword>
<dbReference type="PANTHER" id="PTHR13802:SF59">
    <property type="entry name" value="SUSHI DOMAIN-CONTAINING PROTEIN 2"/>
    <property type="match status" value="1"/>
</dbReference>
<dbReference type="RefSeq" id="WP_215607917.1">
    <property type="nucleotide sequence ID" value="NZ_JADOES010000007.1"/>
</dbReference>
<name>A0A947GHA4_9CYAN</name>
<accession>A0A947GHA4</accession>
<dbReference type="InterPro" id="IPR051495">
    <property type="entry name" value="Epithelial_Barrier/Signaling"/>
</dbReference>
<reference evidence="3" key="2">
    <citation type="journal article" date="2021" name="Mar. Drugs">
        <title>Genome Reduction and Secondary Metabolism of the Marine Sponge-Associated Cyanobacterium Leptothoe.</title>
        <authorList>
            <person name="Konstantinou D."/>
            <person name="Popin R.V."/>
            <person name="Fewer D.P."/>
            <person name="Sivonen K."/>
            <person name="Gkelis S."/>
        </authorList>
    </citation>
    <scope>NUCLEOTIDE SEQUENCE</scope>
    <source>
        <strain evidence="3">TAU-MAC 1115</strain>
    </source>
</reference>
<organism evidence="3 4">
    <name type="scientific">Leptothoe spongobia TAU-MAC 1115</name>
    <dbReference type="NCBI Taxonomy" id="1967444"/>
    <lineage>
        <taxon>Bacteria</taxon>
        <taxon>Bacillati</taxon>
        <taxon>Cyanobacteriota</taxon>
        <taxon>Cyanophyceae</taxon>
        <taxon>Nodosilineales</taxon>
        <taxon>Cymatolegaceae</taxon>
        <taxon>Leptothoe</taxon>
        <taxon>Leptothoe spongobia</taxon>
    </lineage>
</organism>
<keyword evidence="1" id="KW-0732">Signal</keyword>
<feature type="domain" description="VWFD" evidence="2">
    <location>
        <begin position="48"/>
        <end position="268"/>
    </location>
</feature>
<feature type="chain" id="PRO_5037438710" evidence="1">
    <location>
        <begin position="29"/>
        <end position="370"/>
    </location>
</feature>
<dbReference type="InterPro" id="IPR001846">
    <property type="entry name" value="VWF_type-D"/>
</dbReference>
<dbReference type="PANTHER" id="PTHR13802">
    <property type="entry name" value="MUCIN 4-RELATED"/>
    <property type="match status" value="1"/>
</dbReference>
<dbReference type="PROSITE" id="PS51233">
    <property type="entry name" value="VWFD"/>
    <property type="match status" value="1"/>
</dbReference>
<gene>
    <name evidence="3" type="ORF">IXB50_05350</name>
</gene>
<dbReference type="Proteomes" id="UP000717364">
    <property type="component" value="Unassembled WGS sequence"/>
</dbReference>
<evidence type="ECO:0000313" key="4">
    <source>
        <dbReference type="Proteomes" id="UP000717364"/>
    </source>
</evidence>
<comment type="caution">
    <text evidence="3">The sequence shown here is derived from an EMBL/GenBank/DDBJ whole genome shotgun (WGS) entry which is preliminary data.</text>
</comment>
<feature type="signal peptide" evidence="1">
    <location>
        <begin position="1"/>
        <end position="28"/>
    </location>
</feature>
<reference evidence="3" key="1">
    <citation type="submission" date="2020-11" db="EMBL/GenBank/DDBJ databases">
        <authorList>
            <person name="Konstantinou D."/>
            <person name="Gkelis S."/>
            <person name="Popin R."/>
            <person name="Fewer D."/>
            <person name="Sivonen K."/>
        </authorList>
    </citation>
    <scope>NUCLEOTIDE SEQUENCE</scope>
    <source>
        <strain evidence="3">TAU-MAC 1115</strain>
    </source>
</reference>
<evidence type="ECO:0000259" key="2">
    <source>
        <dbReference type="PROSITE" id="PS51233"/>
    </source>
</evidence>
<protein>
    <submittedName>
        <fullName evidence="3">VWD domain-containing protein</fullName>
    </submittedName>
</protein>
<dbReference type="Pfam" id="PF00094">
    <property type="entry name" value="VWD"/>
    <property type="match status" value="1"/>
</dbReference>
<evidence type="ECO:0000256" key="1">
    <source>
        <dbReference type="SAM" id="SignalP"/>
    </source>
</evidence>
<dbReference type="AlphaFoldDB" id="A0A947GHA4"/>
<proteinExistence type="predicted"/>